<comment type="subcellular location">
    <subcellularLocation>
        <location evidence="1 5">Nucleus</location>
        <location evidence="1 5">Nucleolus</location>
    </subcellularLocation>
</comment>
<evidence type="ECO:0000256" key="2">
    <source>
        <dbReference type="ARBA" id="ARBA00006674"/>
    </source>
</evidence>
<dbReference type="Gene3D" id="3.30.70.3030">
    <property type="match status" value="1"/>
</dbReference>
<dbReference type="InterPro" id="IPR005554">
    <property type="entry name" value="NOL6/Upt22"/>
</dbReference>
<evidence type="ECO:0000259" key="9">
    <source>
        <dbReference type="Pfam" id="PF17404"/>
    </source>
</evidence>
<dbReference type="EMBL" id="ML213524">
    <property type="protein sequence ID" value="TFK47385.1"/>
    <property type="molecule type" value="Genomic_DNA"/>
</dbReference>
<dbReference type="Pfam" id="PF17404">
    <property type="entry name" value="Nrap_D3"/>
    <property type="match status" value="1"/>
</dbReference>
<dbReference type="GO" id="GO:0006364">
    <property type="term" value="P:rRNA processing"/>
    <property type="evidence" value="ECO:0007669"/>
    <property type="project" value="UniProtKB-KW"/>
</dbReference>
<gene>
    <name evidence="13" type="ORF">OE88DRAFT_1666133</name>
</gene>
<dbReference type="InterPro" id="IPR035367">
    <property type="entry name" value="Nrap_D2"/>
</dbReference>
<dbReference type="Proteomes" id="UP000305948">
    <property type="component" value="Unassembled WGS sequence"/>
</dbReference>
<feature type="domain" description="Nrap protein" evidence="10">
    <location>
        <begin position="693"/>
        <end position="916"/>
    </location>
</feature>
<feature type="domain" description="Nrap protein" evidence="9">
    <location>
        <begin position="529"/>
        <end position="677"/>
    </location>
</feature>
<dbReference type="InterPro" id="IPR035371">
    <property type="entry name" value="Nrap_D6"/>
</dbReference>
<feature type="domain" description="Nrap protein" evidence="12">
    <location>
        <begin position="1078"/>
        <end position="1215"/>
    </location>
</feature>
<accession>A0A5C3MR89</accession>
<evidence type="ECO:0000256" key="5">
    <source>
        <dbReference type="RuleBase" id="RU364032"/>
    </source>
</evidence>
<evidence type="ECO:0000259" key="8">
    <source>
        <dbReference type="Pfam" id="PF17403"/>
    </source>
</evidence>
<evidence type="ECO:0000259" key="12">
    <source>
        <dbReference type="Pfam" id="PF17407"/>
    </source>
</evidence>
<evidence type="ECO:0000259" key="7">
    <source>
        <dbReference type="Pfam" id="PF03813"/>
    </source>
</evidence>
<dbReference type="Pfam" id="PF17405">
    <property type="entry name" value="Nrap_D4"/>
    <property type="match status" value="1"/>
</dbReference>
<evidence type="ECO:0000256" key="3">
    <source>
        <dbReference type="ARBA" id="ARBA00022884"/>
    </source>
</evidence>
<dbReference type="Pfam" id="PF03813">
    <property type="entry name" value="Nrap"/>
    <property type="match status" value="1"/>
</dbReference>
<keyword evidence="4 5" id="KW-0539">Nucleus</keyword>
<dbReference type="InterPro" id="IPR035368">
    <property type="entry name" value="Nrap_D3"/>
</dbReference>
<dbReference type="GO" id="GO:0006409">
    <property type="term" value="P:tRNA export from nucleus"/>
    <property type="evidence" value="ECO:0007669"/>
    <property type="project" value="TreeGrafter"/>
</dbReference>
<dbReference type="InterPro" id="IPR035082">
    <property type="entry name" value="Nrap_D1"/>
</dbReference>
<keyword evidence="5" id="KW-0698">rRNA processing</keyword>
<dbReference type="AlphaFoldDB" id="A0A5C3MR89"/>
<sequence>MVLNLKRKLTPASTYAPAKRRQVDEQDQEPDSERESGLEEDAESFGGFRSEHDESPASDEDNGGGEEEDQDEDQAEDNVSGALEDTTAGRRSGKPVKTTGSELRSAQEARDLFMSSSFKLQIDALLPNVRPKTSRIPPLDRFLFALHSILTSLSSHETRHPLDAANELRKQGIAVPYPDPAPGKETNWKVGFEKPSDVNVVGSWANKCSVKGQDGAKFGVDLAVEMPASLFQEKDYMNNRFFHKRAYYLACIASAILDKKSGLNATVSYHSTAGDPRLITLIVLPVQDKSETDFSPLNAEIRILATLPSPPPFPLHRLSPMQSNLRISSSSSVPTPLYNNALLLALTPKSHLLSVYNLQSEVPAFAGALALLRIWANQRGYGNGSRLCVHGFEGKGTWWKGVLEVLVRGEEVEKVLRKGKRRPLGRGLSSYQMFRAALDFLAKCDFENEVVFVKSGGGHRYSPEEYRQGHEATFVDSSSPVNLLAGVPLSSLEMLKHDAQLTLGVLNDSTATSDAFSETFLKDQRSVPSRFDAFVSIDLSSAKLPQLPPDQPSKFTALLSSLSTILRRGLGSRTKAFGLLHPSSPAYPLTSPHPSSPTTIAIGLIYNTEHAFRLVEHGPAVDDPDTSFAEFWGDKAELRRFKDGKIGQSVVWDVRNSDERASIPVKVVEYLLDRHFSIPSRAVKTWQAPFDSLLRVPESISSLIQREAGAAVGFKGALTAFDDLVRTLRGSEDLPLSILNVHPVSEYLRYTSVFNPLPVPAELAPALPKSARYVQVIEVILEFEKSGRWPDDIRAIQKIKLAFFERVAAALMQTQKFRRASVVLGDGVTRNEIQDQAILEIVTNQGWVFSARIWHDREATLLGRILNERSHISKTVRKTEEGQAKERQLALEAREVYLRRFVHGPKHHRAVANMAHRFSAYAGTVRLVKRWLATHWLLHGHISEEVVEIICASVFLGGTQFGDGPSVPGSKERGFARVVELLAEWKIEEGLFVPLYAANGMGLSEGEQSSKPTGGTNKNGVWKVRTEEDTDGGMWTANGPDSIVAFRVRALAKATWGVLHGMESRKLDVKSLFVHPTDDYDFLINLDKSMLPRYYQNVGADPKVWDRSATYANLQPAENEPFRPGFDPAQLLFDDLQRVYQDSFKIFHDCLGGDTFGVVWDPSVRKPRPFRVLGGFSSVPVKKDEKSKDKGMVTLNEVAVMAEIQRLGAVLIKKIVNQSS</sequence>
<keyword evidence="14" id="KW-1185">Reference proteome</keyword>
<feature type="domain" description="Nrap protein" evidence="11">
    <location>
        <begin position="918"/>
        <end position="1074"/>
    </location>
</feature>
<dbReference type="Gene3D" id="1.10.1410.10">
    <property type="match status" value="1"/>
</dbReference>
<evidence type="ECO:0000256" key="4">
    <source>
        <dbReference type="ARBA" id="ARBA00023242"/>
    </source>
</evidence>
<comment type="similarity">
    <text evidence="2 5">Belongs to the NRAP family.</text>
</comment>
<dbReference type="Pfam" id="PF17406">
    <property type="entry name" value="Nrap_D5"/>
    <property type="match status" value="1"/>
</dbReference>
<dbReference type="GO" id="GO:0034456">
    <property type="term" value="C:UTP-C complex"/>
    <property type="evidence" value="ECO:0007669"/>
    <property type="project" value="TreeGrafter"/>
</dbReference>
<reference evidence="13 14" key="1">
    <citation type="journal article" date="2019" name="Nat. Ecol. Evol.">
        <title>Megaphylogeny resolves global patterns of mushroom evolution.</title>
        <authorList>
            <person name="Varga T."/>
            <person name="Krizsan K."/>
            <person name="Foldi C."/>
            <person name="Dima B."/>
            <person name="Sanchez-Garcia M."/>
            <person name="Sanchez-Ramirez S."/>
            <person name="Szollosi G.J."/>
            <person name="Szarkandi J.G."/>
            <person name="Papp V."/>
            <person name="Albert L."/>
            <person name="Andreopoulos W."/>
            <person name="Angelini C."/>
            <person name="Antonin V."/>
            <person name="Barry K.W."/>
            <person name="Bougher N.L."/>
            <person name="Buchanan P."/>
            <person name="Buyck B."/>
            <person name="Bense V."/>
            <person name="Catcheside P."/>
            <person name="Chovatia M."/>
            <person name="Cooper J."/>
            <person name="Damon W."/>
            <person name="Desjardin D."/>
            <person name="Finy P."/>
            <person name="Geml J."/>
            <person name="Haridas S."/>
            <person name="Hughes K."/>
            <person name="Justo A."/>
            <person name="Karasinski D."/>
            <person name="Kautmanova I."/>
            <person name="Kiss B."/>
            <person name="Kocsube S."/>
            <person name="Kotiranta H."/>
            <person name="LaButti K.M."/>
            <person name="Lechner B.E."/>
            <person name="Liimatainen K."/>
            <person name="Lipzen A."/>
            <person name="Lukacs Z."/>
            <person name="Mihaltcheva S."/>
            <person name="Morgado L.N."/>
            <person name="Niskanen T."/>
            <person name="Noordeloos M.E."/>
            <person name="Ohm R.A."/>
            <person name="Ortiz-Santana B."/>
            <person name="Ovrebo C."/>
            <person name="Racz N."/>
            <person name="Riley R."/>
            <person name="Savchenko A."/>
            <person name="Shiryaev A."/>
            <person name="Soop K."/>
            <person name="Spirin V."/>
            <person name="Szebenyi C."/>
            <person name="Tomsovsky M."/>
            <person name="Tulloss R.E."/>
            <person name="Uehling J."/>
            <person name="Grigoriev I.V."/>
            <person name="Vagvolgyi C."/>
            <person name="Papp T."/>
            <person name="Martin F.M."/>
            <person name="Miettinen O."/>
            <person name="Hibbett D.S."/>
            <person name="Nagy L.G."/>
        </authorList>
    </citation>
    <scope>NUCLEOTIDE SEQUENCE [LARGE SCALE GENOMIC DNA]</scope>
    <source>
        <strain evidence="13 14">OMC1185</strain>
    </source>
</reference>
<evidence type="ECO:0000259" key="11">
    <source>
        <dbReference type="Pfam" id="PF17406"/>
    </source>
</evidence>
<feature type="domain" description="Nrap protein" evidence="7">
    <location>
        <begin position="220"/>
        <end position="359"/>
    </location>
</feature>
<dbReference type="Pfam" id="PF17403">
    <property type="entry name" value="Nrap_D2"/>
    <property type="match status" value="1"/>
</dbReference>
<dbReference type="InterPro" id="IPR035369">
    <property type="entry name" value="Nrap_D4"/>
</dbReference>
<keyword evidence="3 5" id="KW-0694">RNA-binding</keyword>
<dbReference type="PANTHER" id="PTHR17972:SF0">
    <property type="entry name" value="NUCLEOLAR PROTEIN 6"/>
    <property type="match status" value="1"/>
</dbReference>
<proteinExistence type="inferred from homology"/>
<evidence type="ECO:0000313" key="13">
    <source>
        <dbReference type="EMBL" id="TFK47385.1"/>
    </source>
</evidence>
<dbReference type="InterPro" id="IPR035370">
    <property type="entry name" value="Nrap_D5"/>
</dbReference>
<evidence type="ECO:0000313" key="14">
    <source>
        <dbReference type="Proteomes" id="UP000305948"/>
    </source>
</evidence>
<dbReference type="PANTHER" id="PTHR17972">
    <property type="entry name" value="NUCLEOLAR RNA-ASSOCIATED PROTEIN"/>
    <property type="match status" value="1"/>
</dbReference>
<evidence type="ECO:0000259" key="10">
    <source>
        <dbReference type="Pfam" id="PF17405"/>
    </source>
</evidence>
<dbReference type="GO" id="GO:0003723">
    <property type="term" value="F:RNA binding"/>
    <property type="evidence" value="ECO:0007669"/>
    <property type="project" value="UniProtKB-KW"/>
</dbReference>
<feature type="compositionally biased region" description="Acidic residues" evidence="6">
    <location>
        <begin position="56"/>
        <end position="76"/>
    </location>
</feature>
<dbReference type="OrthoDB" id="10251401at2759"/>
<keyword evidence="5" id="KW-0687">Ribonucleoprotein</keyword>
<protein>
    <recommendedName>
        <fullName evidence="5">U3 small nucleolar RNA-associated protein 22</fullName>
    </recommendedName>
</protein>
<evidence type="ECO:0000256" key="6">
    <source>
        <dbReference type="SAM" id="MobiDB-lite"/>
    </source>
</evidence>
<dbReference type="STRING" id="5364.A0A5C3MR89"/>
<dbReference type="GO" id="GO:0032545">
    <property type="term" value="C:CURI complex"/>
    <property type="evidence" value="ECO:0007669"/>
    <property type="project" value="TreeGrafter"/>
</dbReference>
<organism evidence="13 14">
    <name type="scientific">Heliocybe sulcata</name>
    <dbReference type="NCBI Taxonomy" id="5364"/>
    <lineage>
        <taxon>Eukaryota</taxon>
        <taxon>Fungi</taxon>
        <taxon>Dikarya</taxon>
        <taxon>Basidiomycota</taxon>
        <taxon>Agaricomycotina</taxon>
        <taxon>Agaricomycetes</taxon>
        <taxon>Gloeophyllales</taxon>
        <taxon>Gloeophyllaceae</taxon>
        <taxon>Heliocybe</taxon>
    </lineage>
</organism>
<dbReference type="GO" id="GO:0032040">
    <property type="term" value="C:small-subunit processome"/>
    <property type="evidence" value="ECO:0007669"/>
    <property type="project" value="TreeGrafter"/>
</dbReference>
<keyword evidence="5" id="KW-0690">Ribosome biogenesis</keyword>
<evidence type="ECO:0000256" key="1">
    <source>
        <dbReference type="ARBA" id="ARBA00004604"/>
    </source>
</evidence>
<feature type="domain" description="Nrap protein" evidence="8">
    <location>
        <begin position="364"/>
        <end position="522"/>
    </location>
</feature>
<dbReference type="Pfam" id="PF17407">
    <property type="entry name" value="Nrap_D6"/>
    <property type="match status" value="1"/>
</dbReference>
<name>A0A5C3MR89_9AGAM</name>
<feature type="region of interest" description="Disordered" evidence="6">
    <location>
        <begin position="1"/>
        <end position="103"/>
    </location>
</feature>